<evidence type="ECO:0000259" key="1">
    <source>
        <dbReference type="PROSITE" id="PS50930"/>
    </source>
</evidence>
<evidence type="ECO:0000313" key="2">
    <source>
        <dbReference type="EMBL" id="MBC5716775.1"/>
    </source>
</evidence>
<organism evidence="2 3">
    <name type="scientific">Flintibacter faecis</name>
    <dbReference type="NCBI Taxonomy" id="2763047"/>
    <lineage>
        <taxon>Bacteria</taxon>
        <taxon>Bacillati</taxon>
        <taxon>Bacillota</taxon>
        <taxon>Clostridia</taxon>
        <taxon>Eubacteriales</taxon>
        <taxon>Flintibacter</taxon>
    </lineage>
</organism>
<gene>
    <name evidence="2" type="ORF">H8S55_05480</name>
</gene>
<keyword evidence="3" id="KW-1185">Reference proteome</keyword>
<feature type="domain" description="HTH LytTR-type" evidence="1">
    <location>
        <begin position="1"/>
        <end position="79"/>
    </location>
</feature>
<dbReference type="PROSITE" id="PS50930">
    <property type="entry name" value="HTH_LYTTR"/>
    <property type="match status" value="1"/>
</dbReference>
<dbReference type="SMART" id="SM00850">
    <property type="entry name" value="LytTR"/>
    <property type="match status" value="1"/>
</dbReference>
<dbReference type="Gene3D" id="2.40.50.1020">
    <property type="entry name" value="LytTr DNA-binding domain"/>
    <property type="match status" value="1"/>
</dbReference>
<evidence type="ECO:0000313" key="3">
    <source>
        <dbReference type="Proteomes" id="UP000602260"/>
    </source>
</evidence>
<dbReference type="InterPro" id="IPR007492">
    <property type="entry name" value="LytTR_DNA-bd_dom"/>
</dbReference>
<protein>
    <submittedName>
        <fullName evidence="2">LytTR family transcriptional regulator DNA-binding domain-containing protein</fullName>
    </submittedName>
</protein>
<dbReference type="Pfam" id="PF04397">
    <property type="entry name" value="LytTR"/>
    <property type="match status" value="1"/>
</dbReference>
<proteinExistence type="predicted"/>
<dbReference type="Proteomes" id="UP000602260">
    <property type="component" value="Unassembled WGS sequence"/>
</dbReference>
<dbReference type="EMBL" id="JACOPN010000003">
    <property type="protein sequence ID" value="MBC5716775.1"/>
    <property type="molecule type" value="Genomic_DNA"/>
</dbReference>
<dbReference type="AlphaFoldDB" id="A0A8J6M9X3"/>
<reference evidence="2" key="1">
    <citation type="submission" date="2020-08" db="EMBL/GenBank/DDBJ databases">
        <title>Genome public.</title>
        <authorList>
            <person name="Liu C."/>
            <person name="Sun Q."/>
        </authorList>
    </citation>
    <scope>NUCLEOTIDE SEQUENCE</scope>
    <source>
        <strain evidence="2">BX5</strain>
    </source>
</reference>
<sequence length="79" mass="9310">MHTIFGKQYNDGTPLGEYETRLEGEQFYRIHKTSLVHLKYVDSIFPWTGNGFALRVRGEDTVLPISRDQVRELRRRLSI</sequence>
<comment type="caution">
    <text evidence="2">The sequence shown here is derived from an EMBL/GenBank/DDBJ whole genome shotgun (WGS) entry which is preliminary data.</text>
</comment>
<keyword evidence="2" id="KW-0238">DNA-binding</keyword>
<accession>A0A8J6M9X3</accession>
<name>A0A8J6M9X3_9FIRM</name>
<dbReference type="GO" id="GO:0003677">
    <property type="term" value="F:DNA binding"/>
    <property type="evidence" value="ECO:0007669"/>
    <property type="project" value="UniProtKB-KW"/>
</dbReference>